<reference evidence="3 4" key="1">
    <citation type="submission" date="2025-04" db="UniProtKB">
        <authorList>
            <consortium name="RefSeq"/>
        </authorList>
    </citation>
    <scope>IDENTIFICATION</scope>
    <source>
        <strain evidence="3 4">J_2021</strain>
        <tissue evidence="3 4">Erythrocytes</tissue>
    </source>
</reference>
<keyword evidence="2" id="KW-1185">Reference proteome</keyword>
<dbReference type="GeneID" id="121396462"/>
<organism evidence="2 4">
    <name type="scientific">Xenopus laevis</name>
    <name type="common">African clawed frog</name>
    <dbReference type="NCBI Taxonomy" id="8355"/>
    <lineage>
        <taxon>Eukaryota</taxon>
        <taxon>Metazoa</taxon>
        <taxon>Chordata</taxon>
        <taxon>Craniata</taxon>
        <taxon>Vertebrata</taxon>
        <taxon>Euteleostomi</taxon>
        <taxon>Amphibia</taxon>
        <taxon>Batrachia</taxon>
        <taxon>Anura</taxon>
        <taxon>Pipoidea</taxon>
        <taxon>Pipidae</taxon>
        <taxon>Xenopodinae</taxon>
        <taxon>Xenopus</taxon>
        <taxon>Xenopus</taxon>
    </lineage>
</organism>
<evidence type="ECO:0000256" key="1">
    <source>
        <dbReference type="SAM" id="Phobius"/>
    </source>
</evidence>
<dbReference type="PaxDb" id="8355-A0A1L8FFY1"/>
<keyword evidence="1" id="KW-0812">Transmembrane</keyword>
<evidence type="ECO:0000313" key="3">
    <source>
        <dbReference type="RefSeq" id="XP_041427302.1"/>
    </source>
</evidence>
<dbReference type="AlphaFoldDB" id="A0A1L8FFY1"/>
<dbReference type="KEGG" id="xla:121396462"/>
<accession>A0A1L8FFY1</accession>
<evidence type="ECO:0000313" key="6">
    <source>
        <dbReference type="RefSeq" id="XP_041427305.1"/>
    </source>
</evidence>
<dbReference type="OrthoDB" id="9946257at2759"/>
<keyword evidence="1" id="KW-0472">Membrane</keyword>
<feature type="transmembrane region" description="Helical" evidence="1">
    <location>
        <begin position="6"/>
        <end position="26"/>
    </location>
</feature>
<proteinExistence type="predicted"/>
<dbReference type="Proteomes" id="UP000186698">
    <property type="component" value="Chromosome 7S"/>
</dbReference>
<dbReference type="RefSeq" id="XP_041427304.1">
    <property type="nucleotide sequence ID" value="XM_041571370.1"/>
</dbReference>
<dbReference type="OMA" id="PDGGYMK"/>
<evidence type="ECO:0000313" key="4">
    <source>
        <dbReference type="RefSeq" id="XP_041427303.1"/>
    </source>
</evidence>
<evidence type="ECO:0000313" key="5">
    <source>
        <dbReference type="RefSeq" id="XP_041427304.1"/>
    </source>
</evidence>
<gene>
    <name evidence="3 4 5 6" type="primary">LOC121396462</name>
</gene>
<evidence type="ECO:0000313" key="2">
    <source>
        <dbReference type="Proteomes" id="UP000186698"/>
    </source>
</evidence>
<keyword evidence="1" id="KW-1133">Transmembrane helix</keyword>
<protein>
    <submittedName>
        <fullName evidence="3 4">Small integral membrane protein 35-like</fullName>
    </submittedName>
</protein>
<dbReference type="RefSeq" id="XP_041427302.1">
    <property type="nucleotide sequence ID" value="XM_041571368.1"/>
</dbReference>
<dbReference type="RefSeq" id="XP_041427303.1">
    <property type="nucleotide sequence ID" value="XM_041571369.1"/>
</dbReference>
<sequence>MADALGIVLGSSLTIMLGATALYILIRWYQSGHCWQESRFVFNLYNIRQLKSMDLEISPPFTVSGSMNAPGPLSIYNYSQFQDSEV</sequence>
<name>A0A1L8FFY1_XENLA</name>
<dbReference type="RefSeq" id="XP_041427305.1">
    <property type="nucleotide sequence ID" value="XM_041571371.1"/>
</dbReference>